<organism evidence="1 2">
    <name type="scientific">Brevibacillus brevis</name>
    <name type="common">Bacillus brevis</name>
    <dbReference type="NCBI Taxonomy" id="1393"/>
    <lineage>
        <taxon>Bacteria</taxon>
        <taxon>Bacillati</taxon>
        <taxon>Bacillota</taxon>
        <taxon>Bacilli</taxon>
        <taxon>Bacillales</taxon>
        <taxon>Paenibacillaceae</taxon>
        <taxon>Brevibacillus</taxon>
    </lineage>
</organism>
<dbReference type="EMBL" id="CP042161">
    <property type="protein sequence ID" value="QDS32545.1"/>
    <property type="molecule type" value="Genomic_DNA"/>
</dbReference>
<dbReference type="Proteomes" id="UP000317713">
    <property type="component" value="Chromosome"/>
</dbReference>
<evidence type="ECO:0000313" key="2">
    <source>
        <dbReference type="Proteomes" id="UP000317713"/>
    </source>
</evidence>
<sequence>MIKKIAIGAIGLIILFLAGYAYSAQLEKERIELKVKSLAGHNLFLLVTTYQEIESKFNNETFNRESVSDIENKLVEVKAYSIVADSIVGNDYLQTITSSFQDIFTHLEKSHTKLELSKEQIQELVEIKSMMKELIDVIYQTYYDKSNDEGGSAELNIKDFSKVEALQKKITEYNNQMNKQP</sequence>
<gene>
    <name evidence="1" type="ORF">FPS98_00290</name>
</gene>
<proteinExistence type="predicted"/>
<dbReference type="RefSeq" id="WP_144612468.1">
    <property type="nucleotide sequence ID" value="NZ_CP042161.1"/>
</dbReference>
<name>A0A517I0W4_BREBE</name>
<protein>
    <submittedName>
        <fullName evidence="1">Uncharacterized protein</fullName>
    </submittedName>
</protein>
<accession>A0A517I0W4</accession>
<reference evidence="1 2" key="1">
    <citation type="submission" date="2019-07" db="EMBL/GenBank/DDBJ databases">
        <title>Characterization of Brevibacillus brevis HK544, as a potential biocontrol agent.</title>
        <authorList>
            <person name="Kim H."/>
        </authorList>
    </citation>
    <scope>NUCLEOTIDE SEQUENCE [LARGE SCALE GENOMIC DNA]</scope>
    <source>
        <strain evidence="1 2">HK544</strain>
    </source>
</reference>
<dbReference type="AlphaFoldDB" id="A0A517I0W4"/>
<evidence type="ECO:0000313" key="1">
    <source>
        <dbReference type="EMBL" id="QDS32545.1"/>
    </source>
</evidence>